<protein>
    <submittedName>
        <fullName evidence="2">Uncharacterized protein</fullName>
    </submittedName>
</protein>
<organism evidence="2 3">
    <name type="scientific">Echinococcus granulosus</name>
    <name type="common">Hydatid tapeworm</name>
    <dbReference type="NCBI Taxonomy" id="6210"/>
    <lineage>
        <taxon>Eukaryota</taxon>
        <taxon>Metazoa</taxon>
        <taxon>Spiralia</taxon>
        <taxon>Lophotrochozoa</taxon>
        <taxon>Platyhelminthes</taxon>
        <taxon>Cestoda</taxon>
        <taxon>Eucestoda</taxon>
        <taxon>Cyclophyllidea</taxon>
        <taxon>Taeniidae</taxon>
        <taxon>Echinococcus</taxon>
        <taxon>Echinococcus granulosus group</taxon>
    </lineage>
</organism>
<evidence type="ECO:0000313" key="3">
    <source>
        <dbReference type="Proteomes" id="UP000019149"/>
    </source>
</evidence>
<dbReference type="Proteomes" id="UP000019149">
    <property type="component" value="Unassembled WGS sequence"/>
</dbReference>
<accession>W6UNS2</accession>
<dbReference type="AlphaFoldDB" id="W6UNS2"/>
<keyword evidence="3" id="KW-1185">Reference proteome</keyword>
<reference evidence="2 3" key="1">
    <citation type="journal article" date="2013" name="Nat. Genet.">
        <title>The genome of the hydatid tapeworm Echinococcus granulosus.</title>
        <authorList>
            <person name="Zheng H."/>
            <person name="Zhang W."/>
            <person name="Zhang L."/>
            <person name="Zhang Z."/>
            <person name="Li J."/>
            <person name="Lu G."/>
            <person name="Zhu Y."/>
            <person name="Wang Y."/>
            <person name="Huang Y."/>
            <person name="Liu J."/>
            <person name="Kang H."/>
            <person name="Chen J."/>
            <person name="Wang L."/>
            <person name="Chen A."/>
            <person name="Yu S."/>
            <person name="Gao Z."/>
            <person name="Jin L."/>
            <person name="Gu W."/>
            <person name="Wang Z."/>
            <person name="Zhao L."/>
            <person name="Shi B."/>
            <person name="Wen H."/>
            <person name="Lin R."/>
            <person name="Jones M.K."/>
            <person name="Brejova B."/>
            <person name="Vinar T."/>
            <person name="Zhao G."/>
            <person name="McManus D.P."/>
            <person name="Chen Z."/>
            <person name="Zhou Y."/>
            <person name="Wang S."/>
        </authorList>
    </citation>
    <scope>NUCLEOTIDE SEQUENCE [LARGE SCALE GENOMIC DNA]</scope>
</reference>
<proteinExistence type="predicted"/>
<feature type="region of interest" description="Disordered" evidence="1">
    <location>
        <begin position="1"/>
        <end position="44"/>
    </location>
</feature>
<name>W6UNS2_ECHGR</name>
<dbReference type="CTD" id="36345842"/>
<dbReference type="EMBL" id="APAU02000192">
    <property type="protein sequence ID" value="EUB55009.1"/>
    <property type="molecule type" value="Genomic_DNA"/>
</dbReference>
<dbReference type="GeneID" id="36345842"/>
<comment type="caution">
    <text evidence="2">The sequence shown here is derived from an EMBL/GenBank/DDBJ whole genome shotgun (WGS) entry which is preliminary data.</text>
</comment>
<dbReference type="KEGG" id="egl:EGR_10127"/>
<gene>
    <name evidence="2" type="ORF">EGR_10127</name>
</gene>
<evidence type="ECO:0000256" key="1">
    <source>
        <dbReference type="SAM" id="MobiDB-lite"/>
    </source>
</evidence>
<dbReference type="RefSeq" id="XP_024346205.1">
    <property type="nucleotide sequence ID" value="XM_024499376.1"/>
</dbReference>
<evidence type="ECO:0000313" key="2">
    <source>
        <dbReference type="EMBL" id="EUB55009.1"/>
    </source>
</evidence>
<sequence>MASYNRNADVRMQPRLAQRHAQRPSRGTRMSGGPKPHSMIAQSTRTCHKHEWGHDIYLAFELNGCEVGIVIIEAWATASKGCCKRSFSATLTANRNTLRALL</sequence>